<evidence type="ECO:0000313" key="1">
    <source>
        <dbReference type="EMBL" id="ELU13872.1"/>
    </source>
</evidence>
<dbReference type="EMBL" id="KB294953">
    <property type="protein sequence ID" value="ELU13872.1"/>
    <property type="molecule type" value="Genomic_DNA"/>
</dbReference>
<dbReference type="EnsemblMetazoa" id="CapteT194518">
    <property type="protein sequence ID" value="CapteP194518"/>
    <property type="gene ID" value="CapteG194518"/>
</dbReference>
<dbReference type="AlphaFoldDB" id="R7V5W5"/>
<feature type="non-terminal residue" evidence="1">
    <location>
        <position position="157"/>
    </location>
</feature>
<dbReference type="Proteomes" id="UP000014760">
    <property type="component" value="Unassembled WGS sequence"/>
</dbReference>
<keyword evidence="3" id="KW-1185">Reference proteome</keyword>
<accession>R7V5W5</accession>
<protein>
    <submittedName>
        <fullName evidence="1 2">Uncharacterized protein</fullName>
    </submittedName>
</protein>
<reference evidence="1 3" key="2">
    <citation type="journal article" date="2013" name="Nature">
        <title>Insights into bilaterian evolution from three spiralian genomes.</title>
        <authorList>
            <person name="Simakov O."/>
            <person name="Marletaz F."/>
            <person name="Cho S.J."/>
            <person name="Edsinger-Gonzales E."/>
            <person name="Havlak P."/>
            <person name="Hellsten U."/>
            <person name="Kuo D.H."/>
            <person name="Larsson T."/>
            <person name="Lv J."/>
            <person name="Arendt D."/>
            <person name="Savage R."/>
            <person name="Osoegawa K."/>
            <person name="de Jong P."/>
            <person name="Grimwood J."/>
            <person name="Chapman J.A."/>
            <person name="Shapiro H."/>
            <person name="Aerts A."/>
            <person name="Otillar R.P."/>
            <person name="Terry A.Y."/>
            <person name="Boore J.L."/>
            <person name="Grigoriev I.V."/>
            <person name="Lindberg D.R."/>
            <person name="Seaver E.C."/>
            <person name="Weisblat D.A."/>
            <person name="Putnam N.H."/>
            <person name="Rokhsar D.S."/>
        </authorList>
    </citation>
    <scope>NUCLEOTIDE SEQUENCE</scope>
    <source>
        <strain evidence="1 3">I ESC-2004</strain>
    </source>
</reference>
<name>R7V5W5_CAPTE</name>
<reference evidence="2" key="3">
    <citation type="submission" date="2015-06" db="UniProtKB">
        <authorList>
            <consortium name="EnsemblMetazoa"/>
        </authorList>
    </citation>
    <scope>IDENTIFICATION</scope>
</reference>
<dbReference type="EMBL" id="AMQN01039069">
    <property type="status" value="NOT_ANNOTATED_CDS"/>
    <property type="molecule type" value="Genomic_DNA"/>
</dbReference>
<sequence length="157" mass="18142">MCNRQQIDTFYHLWDHAVSEYHDVHLGLQEGTLTLDKFQRLFCNVSSGIQKELLSMKLEGDRINQITNVYRLLSLRKTIEAIMTCKDNFGLTGNFGTLEESNKMMTNTQSSLNAVSELYGTMIPFHGISEITEAQYRALQVFIESNRTVQWLRENVK</sequence>
<evidence type="ECO:0000313" key="3">
    <source>
        <dbReference type="Proteomes" id="UP000014760"/>
    </source>
</evidence>
<dbReference type="HOGENOM" id="CLU_1682269_0_0_1"/>
<proteinExistence type="predicted"/>
<reference evidence="3" key="1">
    <citation type="submission" date="2012-12" db="EMBL/GenBank/DDBJ databases">
        <authorList>
            <person name="Hellsten U."/>
            <person name="Grimwood J."/>
            <person name="Chapman J.A."/>
            <person name="Shapiro H."/>
            <person name="Aerts A."/>
            <person name="Otillar R.P."/>
            <person name="Terry A.Y."/>
            <person name="Boore J.L."/>
            <person name="Simakov O."/>
            <person name="Marletaz F."/>
            <person name="Cho S.-J."/>
            <person name="Edsinger-Gonzales E."/>
            <person name="Havlak P."/>
            <person name="Kuo D.-H."/>
            <person name="Larsson T."/>
            <person name="Lv J."/>
            <person name="Arendt D."/>
            <person name="Savage R."/>
            <person name="Osoegawa K."/>
            <person name="de Jong P."/>
            <person name="Lindberg D.R."/>
            <person name="Seaver E.C."/>
            <person name="Weisblat D.A."/>
            <person name="Putnam N.H."/>
            <person name="Grigoriev I.V."/>
            <person name="Rokhsar D.S."/>
        </authorList>
    </citation>
    <scope>NUCLEOTIDE SEQUENCE</scope>
    <source>
        <strain evidence="3">I ESC-2004</strain>
    </source>
</reference>
<organism evidence="1">
    <name type="scientific">Capitella teleta</name>
    <name type="common">Polychaete worm</name>
    <dbReference type="NCBI Taxonomy" id="283909"/>
    <lineage>
        <taxon>Eukaryota</taxon>
        <taxon>Metazoa</taxon>
        <taxon>Spiralia</taxon>
        <taxon>Lophotrochozoa</taxon>
        <taxon>Annelida</taxon>
        <taxon>Polychaeta</taxon>
        <taxon>Sedentaria</taxon>
        <taxon>Scolecida</taxon>
        <taxon>Capitellidae</taxon>
        <taxon>Capitella</taxon>
    </lineage>
</organism>
<evidence type="ECO:0000313" key="2">
    <source>
        <dbReference type="EnsemblMetazoa" id="CapteP194518"/>
    </source>
</evidence>
<gene>
    <name evidence="1" type="ORF">CAPTEDRAFT_194518</name>
</gene>